<gene>
    <name evidence="2" type="ORF">SEA_SANDMAN_27</name>
</gene>
<dbReference type="InterPro" id="IPR001387">
    <property type="entry name" value="Cro/C1-type_HTH"/>
</dbReference>
<organism evidence="2 3">
    <name type="scientific">Arthrobacter phage Sandman</name>
    <dbReference type="NCBI Taxonomy" id="1698363"/>
    <lineage>
        <taxon>Viruses</taxon>
        <taxon>Duplodnaviria</taxon>
        <taxon>Heunggongvirae</taxon>
        <taxon>Uroviricota</taxon>
        <taxon>Caudoviricetes</taxon>
        <taxon>Decurrovirus</taxon>
        <taxon>Decurrovirus decurro</taxon>
    </lineage>
</organism>
<dbReference type="PROSITE" id="PS50943">
    <property type="entry name" value="HTH_CROC1"/>
    <property type="match status" value="1"/>
</dbReference>
<evidence type="ECO:0000259" key="1">
    <source>
        <dbReference type="PROSITE" id="PS50943"/>
    </source>
</evidence>
<sequence>MTTRVQARPASTDADIGKRIERRLSALGMTQWDLAARLGLTQATVSRKLHGQRPWFASELVTVAGVLGCAVGELFGERCRPAVRPNVARI</sequence>
<reference evidence="2 3" key="1">
    <citation type="submission" date="2015-07" db="EMBL/GenBank/DDBJ databases">
        <authorList>
            <person name="Alley P.L."/>
            <person name="Beisser E.B."/>
            <person name="Bianco C.V."/>
            <person name="Blanchard E.R."/>
            <person name="Butler A.R."/>
            <person name="DeRuff K.C."/>
            <person name="Garanich M.E."/>
            <person name="Khin E.P."/>
            <person name="Kobokovich A.L."/>
            <person name="Korn J.N."/>
            <person name="Pizzorno M.C."/>
            <person name="Schwake C.J."/>
            <person name="Silvi M."/>
            <person name="Stowe E.L."/>
            <person name="Sonstrom R.E."/>
            <person name="Serrano M.G."/>
            <person name="Buck G."/>
            <person name="Lee V."/>
            <person name="Wang Y."/>
            <person name="Carvalho R."/>
            <person name="Voegtly L."/>
            <person name="Shi R."/>
            <person name="Duckworth R."/>
            <person name="Johnson A."/>
            <person name="Loviza R."/>
            <person name="Walstead R."/>
            <person name="Shah Z."/>
            <person name="Kiflezghi M."/>
            <person name="Wade K."/>
            <person name="Ball S.L."/>
            <person name="Bradley K.W."/>
            <person name="Asai D.J."/>
            <person name="Bowman C.A."/>
            <person name="Russell D.A."/>
            <person name="Pope W.H."/>
            <person name="Jacobs-Sera D."/>
            <person name="Hendrix R.W."/>
            <person name="Hatfull G.F."/>
        </authorList>
    </citation>
    <scope>NUCLEOTIDE SEQUENCE [LARGE SCALE GENOMIC DNA]</scope>
</reference>
<dbReference type="SUPFAM" id="SSF47413">
    <property type="entry name" value="lambda repressor-like DNA-binding domains"/>
    <property type="match status" value="1"/>
</dbReference>
<dbReference type="CDD" id="cd00093">
    <property type="entry name" value="HTH_XRE"/>
    <property type="match status" value="1"/>
</dbReference>
<feature type="domain" description="HTH cro/C1-type" evidence="1">
    <location>
        <begin position="20"/>
        <end position="74"/>
    </location>
</feature>
<dbReference type="InterPro" id="IPR010982">
    <property type="entry name" value="Lambda_DNA-bd_dom_sf"/>
</dbReference>
<evidence type="ECO:0000313" key="2">
    <source>
        <dbReference type="EMBL" id="ALF00865.2"/>
    </source>
</evidence>
<dbReference type="EMBL" id="KT355475">
    <property type="protein sequence ID" value="ALF00865.2"/>
    <property type="molecule type" value="Genomic_DNA"/>
</dbReference>
<dbReference type="SMART" id="SM00530">
    <property type="entry name" value="HTH_XRE"/>
    <property type="match status" value="1"/>
</dbReference>
<proteinExistence type="predicted"/>
<protein>
    <submittedName>
        <fullName evidence="2">Helix-turn-helix DNA binding domain protein</fullName>
    </submittedName>
</protein>
<dbReference type="Proteomes" id="UP000224853">
    <property type="component" value="Segment"/>
</dbReference>
<dbReference type="Pfam" id="PF13443">
    <property type="entry name" value="HTH_26"/>
    <property type="match status" value="1"/>
</dbReference>
<name>A0A0M3UKR6_9CAUD</name>
<dbReference type="Gene3D" id="1.10.260.40">
    <property type="entry name" value="lambda repressor-like DNA-binding domains"/>
    <property type="match status" value="1"/>
</dbReference>
<accession>A0A0M3UKR6</accession>
<evidence type="ECO:0000313" key="3">
    <source>
        <dbReference type="Proteomes" id="UP000224853"/>
    </source>
</evidence>
<dbReference type="GO" id="GO:0003677">
    <property type="term" value="F:DNA binding"/>
    <property type="evidence" value="ECO:0007669"/>
    <property type="project" value="InterPro"/>
</dbReference>